<organism evidence="1 2">
    <name type="scientific">Phocaeicola dorei CL02T12C06</name>
    <dbReference type="NCBI Taxonomy" id="997876"/>
    <lineage>
        <taxon>Bacteria</taxon>
        <taxon>Pseudomonadati</taxon>
        <taxon>Bacteroidota</taxon>
        <taxon>Bacteroidia</taxon>
        <taxon>Bacteroidales</taxon>
        <taxon>Bacteroidaceae</taxon>
        <taxon>Phocaeicola</taxon>
    </lineage>
</organism>
<dbReference type="AlphaFoldDB" id="I9QI39"/>
<name>I9QI39_9BACT</name>
<evidence type="ECO:0000313" key="2">
    <source>
        <dbReference type="Proteomes" id="UP000005974"/>
    </source>
</evidence>
<dbReference type="EMBL" id="AGXJ01000072">
    <property type="protein sequence ID" value="EIY29166.1"/>
    <property type="molecule type" value="Genomic_DNA"/>
</dbReference>
<gene>
    <name evidence="1" type="ORF">HMPREF1064_03825</name>
</gene>
<dbReference type="Proteomes" id="UP000005974">
    <property type="component" value="Unassembled WGS sequence"/>
</dbReference>
<proteinExistence type="predicted"/>
<sequence length="73" mass="8638">MFFKDIKTLIMNNDIICKLEKVVHKMNEQHDRLEKLVFGIKLDLIVCNKIETEQNDTCNVINLNKKTYNNITL</sequence>
<comment type="caution">
    <text evidence="1">The sequence shown here is derived from an EMBL/GenBank/DDBJ whole genome shotgun (WGS) entry which is preliminary data.</text>
</comment>
<keyword evidence="2" id="KW-1185">Reference proteome</keyword>
<reference evidence="1 2" key="1">
    <citation type="submission" date="2012-02" db="EMBL/GenBank/DDBJ databases">
        <title>The Genome Sequence of Bacteroides dorei CL02T12C06.</title>
        <authorList>
            <consortium name="The Broad Institute Genome Sequencing Platform"/>
            <person name="Earl A."/>
            <person name="Ward D."/>
            <person name="Feldgarden M."/>
            <person name="Gevers D."/>
            <person name="Zitomersky N.L."/>
            <person name="Coyne M.J."/>
            <person name="Comstock L.E."/>
            <person name="Young S.K."/>
            <person name="Zeng Q."/>
            <person name="Gargeya S."/>
            <person name="Fitzgerald M."/>
            <person name="Haas B."/>
            <person name="Abouelleil A."/>
            <person name="Alvarado L."/>
            <person name="Arachchi H.M."/>
            <person name="Berlin A."/>
            <person name="Chapman S.B."/>
            <person name="Gearin G."/>
            <person name="Goldberg J."/>
            <person name="Griggs A."/>
            <person name="Gujja S."/>
            <person name="Hansen M."/>
            <person name="Heiman D."/>
            <person name="Howarth C."/>
            <person name="Larimer J."/>
            <person name="Lui A."/>
            <person name="MacDonald P.J.P."/>
            <person name="McCowen C."/>
            <person name="Montmayeur A."/>
            <person name="Murphy C."/>
            <person name="Neiman D."/>
            <person name="Pearson M."/>
            <person name="Priest M."/>
            <person name="Roberts A."/>
            <person name="Saif S."/>
            <person name="Shea T."/>
            <person name="Sisk P."/>
            <person name="Stolte C."/>
            <person name="Sykes S."/>
            <person name="Wortman J."/>
            <person name="Nusbaum C."/>
            <person name="Birren B."/>
        </authorList>
    </citation>
    <scope>NUCLEOTIDE SEQUENCE [LARGE SCALE GENOMIC DNA]</scope>
    <source>
        <strain evidence="1 2">CL02T12C06</strain>
    </source>
</reference>
<protein>
    <submittedName>
        <fullName evidence="1">Uncharacterized protein</fullName>
    </submittedName>
</protein>
<dbReference type="HOGENOM" id="CLU_2696810_0_0_10"/>
<evidence type="ECO:0000313" key="1">
    <source>
        <dbReference type="EMBL" id="EIY29166.1"/>
    </source>
</evidence>
<accession>I9QI39</accession>